<dbReference type="Pfam" id="PF08239">
    <property type="entry name" value="SH3_3"/>
    <property type="match status" value="1"/>
</dbReference>
<dbReference type="InterPro" id="IPR001579">
    <property type="entry name" value="Glyco_hydro_18_chit_AS"/>
</dbReference>
<proteinExistence type="inferred from homology"/>
<dbReference type="GO" id="GO:0005975">
    <property type="term" value="P:carbohydrate metabolic process"/>
    <property type="evidence" value="ECO:0007669"/>
    <property type="project" value="InterPro"/>
</dbReference>
<dbReference type="InterPro" id="IPR003646">
    <property type="entry name" value="SH3-like_bac-type"/>
</dbReference>
<evidence type="ECO:0000256" key="1">
    <source>
        <dbReference type="ARBA" id="ARBA00022801"/>
    </source>
</evidence>
<dbReference type="Proteomes" id="UP000284779">
    <property type="component" value="Unassembled WGS sequence"/>
</dbReference>
<comment type="similarity">
    <text evidence="4">Belongs to the glycosyl hydrolase 18 family.</text>
</comment>
<dbReference type="EMBL" id="QSFD01000001">
    <property type="protein sequence ID" value="RHA20755.1"/>
    <property type="molecule type" value="Genomic_DNA"/>
</dbReference>
<keyword evidence="1 3" id="KW-0378">Hydrolase</keyword>
<dbReference type="PANTHER" id="PTHR46066">
    <property type="entry name" value="CHITINASE DOMAIN-CONTAINING PROTEIN 1 FAMILY MEMBER"/>
    <property type="match status" value="1"/>
</dbReference>
<organism evidence="7 8">
    <name type="scientific">Eubacterium ventriosum</name>
    <dbReference type="NCBI Taxonomy" id="39496"/>
    <lineage>
        <taxon>Bacteria</taxon>
        <taxon>Bacillati</taxon>
        <taxon>Bacillota</taxon>
        <taxon>Clostridia</taxon>
        <taxon>Eubacteriales</taxon>
        <taxon>Eubacteriaceae</taxon>
        <taxon>Eubacterium</taxon>
    </lineage>
</organism>
<dbReference type="Gene3D" id="3.20.20.80">
    <property type="entry name" value="Glycosidases"/>
    <property type="match status" value="1"/>
</dbReference>
<dbReference type="Gene3D" id="3.10.50.10">
    <property type="match status" value="1"/>
</dbReference>
<feature type="domain" description="SH3b" evidence="5">
    <location>
        <begin position="180"/>
        <end position="243"/>
    </location>
</feature>
<evidence type="ECO:0000313" key="8">
    <source>
        <dbReference type="Proteomes" id="UP000284779"/>
    </source>
</evidence>
<evidence type="ECO:0000313" key="7">
    <source>
        <dbReference type="EMBL" id="RHA20755.1"/>
    </source>
</evidence>
<gene>
    <name evidence="7" type="ORF">DW944_00890</name>
</gene>
<dbReference type="GO" id="GO:0008061">
    <property type="term" value="F:chitin binding"/>
    <property type="evidence" value="ECO:0007669"/>
    <property type="project" value="InterPro"/>
</dbReference>
<dbReference type="PANTHER" id="PTHR46066:SF2">
    <property type="entry name" value="CHITINASE DOMAIN-CONTAINING PROTEIN 1"/>
    <property type="match status" value="1"/>
</dbReference>
<protein>
    <submittedName>
        <fullName evidence="7">Uncharacterized protein</fullName>
    </submittedName>
</protein>
<dbReference type="PROSITE" id="PS51781">
    <property type="entry name" value="SH3B"/>
    <property type="match status" value="1"/>
</dbReference>
<name>A0A413RD59_9FIRM</name>
<sequence>MRKTINKLFLIITVISALLLTTGCDLFIKTNKGQVDQKWYMGLTYEDDNGNDTDYTIKTDGTIAAVALEDGYGDEFGIIKGEEAYLNINTIIKNIDKRFYVDATNNLVMFTDATKTYKTKIGGKTINETENTDYVISFMDGKNCYVNVKFVKKYVDFDYKVVKAEGKSPARIVLKYTSGEKNQMTVKSNIEMRTKADYQNLIVTTLKKNTKVTVLEESGDWTKVGTDDGFMGYVPAKKLKDKETKKTDFKSDADTYTHVLMDKKISLGWNAITNLTANGNLETIIEHTKGLNVISPTWYSLSDNKGNLRSYASATYVEKAHSKGLKVWALVNDFGTQDKASKEYTKKVLTDTTKRENLVDNIMTNIKDYNLDGINIDFEFINKDIINSYLQFLRELSIECRKAGKVLSIDNYVPSSGSEYYDIAHQSLIADYIIIMSYDEHYAGSKEAGSVSSMTFTEKAVSDAIALTGDASRVINGMPFYTRAWITTPATDGKKGEGVYVEDATNGNYYLSSQAITMDKAKELYTNAKVKPTFDETTGQNFVSYEKGDSTVSIWLEDATSVKSRLDIMEKYKLAGAAYWRLGQETDSIWDTIYPYFK</sequence>
<evidence type="ECO:0000256" key="2">
    <source>
        <dbReference type="ARBA" id="ARBA00023295"/>
    </source>
</evidence>
<dbReference type="Gene3D" id="2.30.30.40">
    <property type="entry name" value="SH3 Domains"/>
    <property type="match status" value="1"/>
</dbReference>
<dbReference type="PROSITE" id="PS51910">
    <property type="entry name" value="GH18_2"/>
    <property type="match status" value="1"/>
</dbReference>
<dbReference type="SMART" id="SM00287">
    <property type="entry name" value="SH3b"/>
    <property type="match status" value="1"/>
</dbReference>
<evidence type="ECO:0000259" key="6">
    <source>
        <dbReference type="PROSITE" id="PS51910"/>
    </source>
</evidence>
<comment type="caution">
    <text evidence="7">The sequence shown here is derived from an EMBL/GenBank/DDBJ whole genome shotgun (WGS) entry which is preliminary data.</text>
</comment>
<reference evidence="7 8" key="1">
    <citation type="submission" date="2018-08" db="EMBL/GenBank/DDBJ databases">
        <title>A genome reference for cultivated species of the human gut microbiota.</title>
        <authorList>
            <person name="Zou Y."/>
            <person name="Xue W."/>
            <person name="Luo G."/>
        </authorList>
    </citation>
    <scope>NUCLEOTIDE SEQUENCE [LARGE SCALE GENOMIC DNA]</scope>
    <source>
        <strain evidence="7 8">AM44-11BH</strain>
    </source>
</reference>
<dbReference type="GO" id="GO:0004553">
    <property type="term" value="F:hydrolase activity, hydrolyzing O-glycosyl compounds"/>
    <property type="evidence" value="ECO:0007669"/>
    <property type="project" value="InterPro"/>
</dbReference>
<dbReference type="InterPro" id="IPR001223">
    <property type="entry name" value="Glyco_hydro18_cat"/>
</dbReference>
<evidence type="ECO:0000259" key="5">
    <source>
        <dbReference type="PROSITE" id="PS51781"/>
    </source>
</evidence>
<dbReference type="SMART" id="SM00636">
    <property type="entry name" value="Glyco_18"/>
    <property type="match status" value="1"/>
</dbReference>
<dbReference type="PROSITE" id="PS51257">
    <property type="entry name" value="PROKAR_LIPOPROTEIN"/>
    <property type="match status" value="1"/>
</dbReference>
<dbReference type="AlphaFoldDB" id="A0A413RD59"/>
<dbReference type="PROSITE" id="PS01095">
    <property type="entry name" value="GH18_1"/>
    <property type="match status" value="1"/>
</dbReference>
<dbReference type="InterPro" id="IPR029070">
    <property type="entry name" value="Chitinase_insertion_sf"/>
</dbReference>
<evidence type="ECO:0000256" key="3">
    <source>
        <dbReference type="RuleBase" id="RU000489"/>
    </source>
</evidence>
<dbReference type="SUPFAM" id="SSF51445">
    <property type="entry name" value="(Trans)glycosidases"/>
    <property type="match status" value="1"/>
</dbReference>
<dbReference type="RefSeq" id="WP_117969271.1">
    <property type="nucleotide sequence ID" value="NZ_CAUBDO010000001.1"/>
</dbReference>
<feature type="domain" description="GH18" evidence="6">
    <location>
        <begin position="263"/>
        <end position="598"/>
    </location>
</feature>
<dbReference type="InterPro" id="IPR011583">
    <property type="entry name" value="Chitinase_II/V-like_cat"/>
</dbReference>
<evidence type="ECO:0000256" key="4">
    <source>
        <dbReference type="RuleBase" id="RU004453"/>
    </source>
</evidence>
<keyword evidence="2 3" id="KW-0326">Glycosidase</keyword>
<accession>A0A413RD59</accession>
<keyword evidence="8" id="KW-1185">Reference proteome</keyword>
<dbReference type="InterPro" id="IPR017853">
    <property type="entry name" value="GH"/>
</dbReference>
<dbReference type="Pfam" id="PF00704">
    <property type="entry name" value="Glyco_hydro_18"/>
    <property type="match status" value="1"/>
</dbReference>